<reference evidence="2" key="1">
    <citation type="journal article" date="2020" name="Nature">
        <title>Giant virus diversity and host interactions through global metagenomics.</title>
        <authorList>
            <person name="Schulz F."/>
            <person name="Roux S."/>
            <person name="Paez-Espino D."/>
            <person name="Jungbluth S."/>
            <person name="Walsh D.A."/>
            <person name="Denef V.J."/>
            <person name="McMahon K.D."/>
            <person name="Konstantinidis K.T."/>
            <person name="Eloe-Fadrosh E.A."/>
            <person name="Kyrpides N.C."/>
            <person name="Woyke T."/>
        </authorList>
    </citation>
    <scope>NUCLEOTIDE SEQUENCE</scope>
    <source>
        <strain evidence="2">GVMAG-M-3300020182-33</strain>
    </source>
</reference>
<feature type="compositionally biased region" description="Basic and acidic residues" evidence="1">
    <location>
        <begin position="11"/>
        <end position="23"/>
    </location>
</feature>
<accession>A0A6C0C0U8</accession>
<feature type="region of interest" description="Disordered" evidence="1">
    <location>
        <begin position="1"/>
        <end position="28"/>
    </location>
</feature>
<name>A0A6C0C0U8_9ZZZZ</name>
<dbReference type="AlphaFoldDB" id="A0A6C0C0U8"/>
<evidence type="ECO:0000313" key="2">
    <source>
        <dbReference type="EMBL" id="QHS97721.1"/>
    </source>
</evidence>
<feature type="compositionally biased region" description="Basic residues" evidence="1">
    <location>
        <begin position="1"/>
        <end position="10"/>
    </location>
</feature>
<evidence type="ECO:0000256" key="1">
    <source>
        <dbReference type="SAM" id="MobiDB-lite"/>
    </source>
</evidence>
<proteinExistence type="predicted"/>
<dbReference type="EMBL" id="MN739302">
    <property type="protein sequence ID" value="QHS97721.1"/>
    <property type="molecule type" value="Genomic_DNA"/>
</dbReference>
<sequence length="91" mass="10406">MNLRKSRRLRDHAEDISRIRETGQEGNTSCTTRGFLYVDAVLMQPDQEWHCGVYANAQVYCEASTLYPLNTMFFDSDVHRPNPGECIAPLP</sequence>
<organism evidence="2">
    <name type="scientific">viral metagenome</name>
    <dbReference type="NCBI Taxonomy" id="1070528"/>
    <lineage>
        <taxon>unclassified sequences</taxon>
        <taxon>metagenomes</taxon>
        <taxon>organismal metagenomes</taxon>
    </lineage>
</organism>
<protein>
    <submittedName>
        <fullName evidence="2">Uncharacterized protein</fullName>
    </submittedName>
</protein>